<protein>
    <submittedName>
        <fullName evidence="1">Alpha/beta hydrolase</fullName>
    </submittedName>
</protein>
<dbReference type="PANTHER" id="PTHR47751:SF1">
    <property type="entry name" value="SUPERFAMILY HYDROLASE, PUTATIVE (AFU_ORTHOLOGUE AFUA_2G16580)-RELATED"/>
    <property type="match status" value="1"/>
</dbReference>
<dbReference type="AlphaFoldDB" id="A0A3E1NV66"/>
<accession>A0A3E1NV66</accession>
<dbReference type="InterPro" id="IPR051411">
    <property type="entry name" value="Polyketide_trans_af380"/>
</dbReference>
<comment type="caution">
    <text evidence="1">The sequence shown here is derived from an EMBL/GenBank/DDBJ whole genome shotgun (WGS) entry which is preliminary data.</text>
</comment>
<evidence type="ECO:0000313" key="2">
    <source>
        <dbReference type="Proteomes" id="UP000261174"/>
    </source>
</evidence>
<dbReference type="SUPFAM" id="SSF53474">
    <property type="entry name" value="alpha/beta-Hydrolases"/>
    <property type="match status" value="1"/>
</dbReference>
<dbReference type="Proteomes" id="UP000261174">
    <property type="component" value="Unassembled WGS sequence"/>
</dbReference>
<reference evidence="1 2" key="1">
    <citation type="submission" date="2018-08" db="EMBL/GenBank/DDBJ databases">
        <title>Chitinophaga sp. K20C18050901, a novel bacterium isolated from forest soil.</title>
        <authorList>
            <person name="Wang C."/>
        </authorList>
    </citation>
    <scope>NUCLEOTIDE SEQUENCE [LARGE SCALE GENOMIC DNA]</scope>
    <source>
        <strain evidence="1 2">K20C18050901</strain>
    </source>
</reference>
<dbReference type="InterPro" id="IPR029058">
    <property type="entry name" value="AB_hydrolase_fold"/>
</dbReference>
<gene>
    <name evidence="1" type="ORF">DXN04_27155</name>
</gene>
<keyword evidence="1" id="KW-0378">Hydrolase</keyword>
<dbReference type="EMBL" id="QTJV01000012">
    <property type="protein sequence ID" value="RFM31841.1"/>
    <property type="molecule type" value="Genomic_DNA"/>
</dbReference>
<dbReference type="OrthoDB" id="9805123at2"/>
<keyword evidence="2" id="KW-1185">Reference proteome</keyword>
<dbReference type="PANTHER" id="PTHR47751">
    <property type="entry name" value="SUPERFAMILY HYDROLASE, PUTATIVE (AFU_ORTHOLOGUE AFUA_2G16580)-RELATED"/>
    <property type="match status" value="1"/>
</dbReference>
<evidence type="ECO:0000313" key="1">
    <source>
        <dbReference type="EMBL" id="RFM31841.1"/>
    </source>
</evidence>
<name>A0A3E1NV66_9BACT</name>
<dbReference type="Gene3D" id="3.40.50.1820">
    <property type="entry name" value="alpha/beta hydrolase"/>
    <property type="match status" value="1"/>
</dbReference>
<sequence>MQQKIQFYSEGVRLAGHLYFPDHFSPSQHYPAIIVGGSWTTVKEQMSGLYAERLSRHGFITLAFDPRYFGESEGEPRFWEKPEAKIADYNNAVSFLQTVKGVDREKIFLAAVCASAGYMAALAAKNEQVKGLATIAGWLHDAESVRLIYGGEEGVREKLDNAALAREVFEERGEVKYIPAISTSDASAAMFGDYDYYLNPLRGGIPQWSADKFAVISWQGWLTFDPMSYAVSIRQPVLMVHGDGAVLAENARRFFDNIPHSQKVLYWTNGSQFDFYDNPLR</sequence>
<dbReference type="GO" id="GO:0016787">
    <property type="term" value="F:hydrolase activity"/>
    <property type="evidence" value="ECO:0007669"/>
    <property type="project" value="UniProtKB-KW"/>
</dbReference>
<dbReference type="Gene3D" id="1.10.10.800">
    <property type="match status" value="1"/>
</dbReference>
<dbReference type="RefSeq" id="WP_116856549.1">
    <property type="nucleotide sequence ID" value="NZ_QTJV01000012.1"/>
</dbReference>
<organism evidence="1 2">
    <name type="scientific">Chitinophaga silvisoli</name>
    <dbReference type="NCBI Taxonomy" id="2291814"/>
    <lineage>
        <taxon>Bacteria</taxon>
        <taxon>Pseudomonadati</taxon>
        <taxon>Bacteroidota</taxon>
        <taxon>Chitinophagia</taxon>
        <taxon>Chitinophagales</taxon>
        <taxon>Chitinophagaceae</taxon>
        <taxon>Chitinophaga</taxon>
    </lineage>
</organism>
<proteinExistence type="predicted"/>